<comment type="caution">
    <text evidence="2">The sequence shown here is derived from an EMBL/GenBank/DDBJ whole genome shotgun (WGS) entry which is preliminary data.</text>
</comment>
<keyword evidence="1" id="KW-1133">Transmembrane helix</keyword>
<reference evidence="2 3" key="1">
    <citation type="submission" date="2018-04" db="EMBL/GenBank/DDBJ databases">
        <authorList>
            <person name="Hagen T."/>
        </authorList>
    </citation>
    <scope>NUCLEOTIDE SEQUENCE [LARGE SCALE GENOMIC DNA]</scope>
    <source>
        <strain evidence="2 3">TPD7009</strain>
    </source>
</reference>
<dbReference type="InterPro" id="IPR017850">
    <property type="entry name" value="Alkaline_phosphatase_core_sf"/>
</dbReference>
<feature type="transmembrane region" description="Helical" evidence="1">
    <location>
        <begin position="100"/>
        <end position="127"/>
    </location>
</feature>
<evidence type="ECO:0000256" key="1">
    <source>
        <dbReference type="SAM" id="Phobius"/>
    </source>
</evidence>
<feature type="transmembrane region" description="Helical" evidence="1">
    <location>
        <begin position="58"/>
        <end position="80"/>
    </location>
</feature>
<feature type="transmembrane region" description="Helical" evidence="1">
    <location>
        <begin position="148"/>
        <end position="171"/>
    </location>
</feature>
<keyword evidence="1" id="KW-0472">Membrane</keyword>
<gene>
    <name evidence="2" type="ORF">DC430_10040</name>
</gene>
<evidence type="ECO:0000313" key="3">
    <source>
        <dbReference type="Proteomes" id="UP000244335"/>
    </source>
</evidence>
<protein>
    <submittedName>
        <fullName evidence="2">Sulfatase</fullName>
    </submittedName>
</protein>
<proteinExistence type="predicted"/>
<accession>A0AA92C587</accession>
<organism evidence="2 3">
    <name type="scientific">Rhizobium rhizogenes</name>
    <name type="common">Agrobacterium rhizogenes</name>
    <dbReference type="NCBI Taxonomy" id="359"/>
    <lineage>
        <taxon>Bacteria</taxon>
        <taxon>Pseudomonadati</taxon>
        <taxon>Pseudomonadota</taxon>
        <taxon>Alphaproteobacteria</taxon>
        <taxon>Hyphomicrobiales</taxon>
        <taxon>Rhizobiaceae</taxon>
        <taxon>Rhizobium/Agrobacterium group</taxon>
        <taxon>Rhizobium</taxon>
    </lineage>
</organism>
<evidence type="ECO:0000313" key="2">
    <source>
        <dbReference type="EMBL" id="PVE55702.1"/>
    </source>
</evidence>
<feature type="transmembrane region" description="Helical" evidence="1">
    <location>
        <begin position="29"/>
        <end position="51"/>
    </location>
</feature>
<keyword evidence="1" id="KW-0812">Transmembrane</keyword>
<name>A0AA92C587_RHIRH</name>
<sequence length="530" mass="57749">MNLKAAIGALLFSGAALLAFNLPDHPDAFGVGAFARLPLEWALIGLLTLLTRGWLRRIVIFLCGFIVFLVLFLKLADIGVQSAFQRSFNPYLDLKMLKDGWNLISGTIGTPAALAALIGGGLLFLLVASIFLRSLKWMASATGSTRRILTAAFAAILVSGAGLMWLGLPWVDLRTPVYLSNRLSLVVRSAEDMQAFEKELATGLGPTDGRDLFRRVKGKDVILVFVESYGRSAVEDPLYADVTGRRLGAIDQQLKAAGLHAASGWVTSPTVGGLSWLAHGTLLSGLWVDSQARYDRLMISHQPSLNRLFSQAGWHSVAVMPAITMAWPEADYFGYDQILSASGLQYRGKPFNWVTMPDQYTMSAFDRLALKPAHERGQRLMAEIALISSHAPWTPVPTLIDWGKVGDGSAFNDQAVSGDPPSVVWAVPDRVRRQYIQTIDYSLATLGEFMKRQRRDVVYVILGDHQPASIITGQGASRAVPVHIVSDDADLVARFEAEGFASGMMPADTTKEQPMSTLRQTLIDTFSGAP</sequence>
<dbReference type="EMBL" id="QDFR01000002">
    <property type="protein sequence ID" value="PVE55702.1"/>
    <property type="molecule type" value="Genomic_DNA"/>
</dbReference>
<dbReference type="AlphaFoldDB" id="A0AA92C587"/>
<dbReference type="Proteomes" id="UP000244335">
    <property type="component" value="Unassembled WGS sequence"/>
</dbReference>
<dbReference type="Gene3D" id="3.40.720.10">
    <property type="entry name" value="Alkaline Phosphatase, subunit A"/>
    <property type="match status" value="1"/>
</dbReference>